<organism evidence="1 2">
    <name type="scientific">Engystomops pustulosus</name>
    <name type="common">Tungara frog</name>
    <name type="synonym">Physalaemus pustulosus</name>
    <dbReference type="NCBI Taxonomy" id="76066"/>
    <lineage>
        <taxon>Eukaryota</taxon>
        <taxon>Metazoa</taxon>
        <taxon>Chordata</taxon>
        <taxon>Craniata</taxon>
        <taxon>Vertebrata</taxon>
        <taxon>Euteleostomi</taxon>
        <taxon>Amphibia</taxon>
        <taxon>Batrachia</taxon>
        <taxon>Anura</taxon>
        <taxon>Neobatrachia</taxon>
        <taxon>Hyloidea</taxon>
        <taxon>Leptodactylidae</taxon>
        <taxon>Leiuperinae</taxon>
        <taxon>Engystomops</taxon>
    </lineage>
</organism>
<comment type="caution">
    <text evidence="1">The sequence shown here is derived from an EMBL/GenBank/DDBJ whole genome shotgun (WGS) entry which is preliminary data.</text>
</comment>
<dbReference type="AlphaFoldDB" id="A0AAV7C393"/>
<gene>
    <name evidence="1" type="ORF">GDO81_010887</name>
</gene>
<evidence type="ECO:0000313" key="2">
    <source>
        <dbReference type="Proteomes" id="UP000824782"/>
    </source>
</evidence>
<sequence>MITLYKNRHPIGPKCVGIRAPRASLVHAGHPSIPIGEYAGSRDNPGSRMRRTPVSLCTRELIEIISLQVPQCLGIMRRSSYDKMPGGVMRSRPMAILIVD</sequence>
<dbReference type="EMBL" id="WNYA01000004">
    <property type="protein sequence ID" value="KAG8579439.1"/>
    <property type="molecule type" value="Genomic_DNA"/>
</dbReference>
<protein>
    <submittedName>
        <fullName evidence="1">Uncharacterized protein</fullName>
    </submittedName>
</protein>
<reference evidence="1" key="1">
    <citation type="thesis" date="2020" institute="ProQuest LLC" country="789 East Eisenhower Parkway, Ann Arbor, MI, USA">
        <title>Comparative Genomics and Chromosome Evolution.</title>
        <authorList>
            <person name="Mudd A.B."/>
        </authorList>
    </citation>
    <scope>NUCLEOTIDE SEQUENCE</scope>
    <source>
        <strain evidence="1">237g6f4</strain>
        <tissue evidence="1">Blood</tissue>
    </source>
</reference>
<dbReference type="Proteomes" id="UP000824782">
    <property type="component" value="Unassembled WGS sequence"/>
</dbReference>
<accession>A0AAV7C393</accession>
<proteinExistence type="predicted"/>
<evidence type="ECO:0000313" key="1">
    <source>
        <dbReference type="EMBL" id="KAG8579439.1"/>
    </source>
</evidence>
<name>A0AAV7C393_ENGPU</name>
<keyword evidence="2" id="KW-1185">Reference proteome</keyword>